<keyword evidence="3" id="KW-1133">Transmembrane helix</keyword>
<feature type="transmembrane region" description="Helical" evidence="3">
    <location>
        <begin position="73"/>
        <end position="96"/>
    </location>
</feature>
<feature type="compositionally biased region" description="Basic residues" evidence="2">
    <location>
        <begin position="7"/>
        <end position="16"/>
    </location>
</feature>
<dbReference type="EMBL" id="CP087994">
    <property type="protein sequence ID" value="UYO63114.1"/>
    <property type="molecule type" value="Genomic_DNA"/>
</dbReference>
<reference evidence="5 7" key="1">
    <citation type="submission" date="2015-09" db="EMBL/GenBank/DDBJ databases">
        <title>Genome sequence of Acetobacterium wieringae DSM 1911.</title>
        <authorList>
            <person name="Poehlein A."/>
            <person name="Bengelsdorf F.R."/>
            <person name="Schiel-Bengelsdorf B."/>
            <person name="Duerre P."/>
            <person name="Daniel R."/>
        </authorList>
    </citation>
    <scope>NUCLEOTIDE SEQUENCE [LARGE SCALE GENOMIC DNA]</scope>
    <source>
        <strain evidence="5 7">DSM 1911</strain>
    </source>
</reference>
<sequence length="420" mass="46946">MNDKKKSVIKNRRNPGSKKTSNTNPRPDTRPLKTIKSETKAKPKSKQSKTKPVILPNPLPKKKKKSNGFVKKFFRTILLIIIFLMATAFAVNAFFLGNVTSDLKGNLSKYGISSEAANFAKQHKIVNVAVFGVDGRDDVEGDRTDTIMIATADYEHSKVKVASLMRDTYVYIDKKYEYDKLNAAYAYGGPDLALKTINQNFDTTITDYVTIDFNAMVSMVNAVGGVTIDIETDEELEWVNEYLMDVNEKVETGSPFLEETGPQTVDGSQALAYCRVRYVGDGDFDRTLRQRVVFEQVLSKALDLDLQEQYNLVMATLPYVETSLSTLEMLKYGANLALMPSKDIEQSRFPTDDLISLDMLDGVSYVVPNTLAENIEAFYQFVYETDYTPSDTALEISDEIKTAVKGTSNSSGSDVEELSY</sequence>
<dbReference type="STRING" id="52694.ACWI_23170"/>
<evidence type="ECO:0000313" key="5">
    <source>
        <dbReference type="EMBL" id="OFV70112.1"/>
    </source>
</evidence>
<dbReference type="EMBL" id="LKEU01000033">
    <property type="protein sequence ID" value="OFV70112.1"/>
    <property type="molecule type" value="Genomic_DNA"/>
</dbReference>
<evidence type="ECO:0000313" key="6">
    <source>
        <dbReference type="EMBL" id="UYO63114.1"/>
    </source>
</evidence>
<comment type="similarity">
    <text evidence="1">Belongs to the LytR/CpsA/Psr (LCP) family.</text>
</comment>
<gene>
    <name evidence="5" type="primary">brpA</name>
    <name evidence="5" type="ORF">ACWI_23170</name>
    <name evidence="6" type="ORF">LNN31_01290</name>
</gene>
<dbReference type="NCBIfam" id="TIGR00350">
    <property type="entry name" value="lytR_cpsA_psr"/>
    <property type="match status" value="1"/>
</dbReference>
<accession>A0A1F2PGV4</accession>
<proteinExistence type="inferred from homology"/>
<reference evidence="6" key="2">
    <citation type="submission" date="2021-11" db="EMBL/GenBank/DDBJ databases">
        <title>Isoprene-degrading acetogen.</title>
        <authorList>
            <person name="Yang Y."/>
            <person name="Jin H."/>
            <person name="Yan J."/>
        </authorList>
    </citation>
    <scope>NUCLEOTIDE SEQUENCE</scope>
    <source>
        <strain evidence="6">Berkeley</strain>
    </source>
</reference>
<feature type="compositionally biased region" description="Basic and acidic residues" evidence="2">
    <location>
        <begin position="27"/>
        <end position="41"/>
    </location>
</feature>
<keyword evidence="8" id="KW-1185">Reference proteome</keyword>
<evidence type="ECO:0000256" key="1">
    <source>
        <dbReference type="ARBA" id="ARBA00006068"/>
    </source>
</evidence>
<dbReference type="PANTHER" id="PTHR33392:SF6">
    <property type="entry name" value="POLYISOPRENYL-TEICHOIC ACID--PEPTIDOGLYCAN TEICHOIC ACID TRANSFERASE TAGU"/>
    <property type="match status" value="1"/>
</dbReference>
<dbReference type="AlphaFoldDB" id="A0A1F2PGV4"/>
<feature type="region of interest" description="Disordered" evidence="2">
    <location>
        <begin position="1"/>
        <end position="61"/>
    </location>
</feature>
<evidence type="ECO:0000259" key="4">
    <source>
        <dbReference type="Pfam" id="PF03816"/>
    </source>
</evidence>
<keyword evidence="3" id="KW-0472">Membrane</keyword>
<dbReference type="OrthoDB" id="27330at2"/>
<dbReference type="Proteomes" id="UP001163550">
    <property type="component" value="Chromosome"/>
</dbReference>
<dbReference type="RefSeq" id="WP_070371601.1">
    <property type="nucleotide sequence ID" value="NZ_CP087994.1"/>
</dbReference>
<organism evidence="5 7">
    <name type="scientific">Acetobacterium wieringae</name>
    <dbReference type="NCBI Taxonomy" id="52694"/>
    <lineage>
        <taxon>Bacteria</taxon>
        <taxon>Bacillati</taxon>
        <taxon>Bacillota</taxon>
        <taxon>Clostridia</taxon>
        <taxon>Eubacteriales</taxon>
        <taxon>Eubacteriaceae</taxon>
        <taxon>Acetobacterium</taxon>
    </lineage>
</organism>
<evidence type="ECO:0000313" key="8">
    <source>
        <dbReference type="Proteomes" id="UP001163550"/>
    </source>
</evidence>
<dbReference type="InterPro" id="IPR004474">
    <property type="entry name" value="LytR_CpsA_psr"/>
</dbReference>
<dbReference type="PANTHER" id="PTHR33392">
    <property type="entry name" value="POLYISOPRENYL-TEICHOIC ACID--PEPTIDOGLYCAN TEICHOIC ACID TRANSFERASE TAGU"/>
    <property type="match status" value="1"/>
</dbReference>
<dbReference type="Gene3D" id="3.40.630.190">
    <property type="entry name" value="LCP protein"/>
    <property type="match status" value="1"/>
</dbReference>
<dbReference type="Pfam" id="PF03816">
    <property type="entry name" value="LytR_cpsA_psr"/>
    <property type="match status" value="1"/>
</dbReference>
<evidence type="ECO:0000256" key="3">
    <source>
        <dbReference type="SAM" id="Phobius"/>
    </source>
</evidence>
<feature type="compositionally biased region" description="Polar residues" evidence="2">
    <location>
        <begin position="17"/>
        <end position="26"/>
    </location>
</feature>
<dbReference type="InterPro" id="IPR050922">
    <property type="entry name" value="LytR/CpsA/Psr_CW_biosynth"/>
</dbReference>
<keyword evidence="3" id="KW-0812">Transmembrane</keyword>
<dbReference type="Proteomes" id="UP000176244">
    <property type="component" value="Unassembled WGS sequence"/>
</dbReference>
<evidence type="ECO:0000313" key="7">
    <source>
        <dbReference type="Proteomes" id="UP000176244"/>
    </source>
</evidence>
<protein>
    <submittedName>
        <fullName evidence="5">Biofilm regulatory protein A</fullName>
    </submittedName>
    <submittedName>
        <fullName evidence="6">LCP family protein</fullName>
    </submittedName>
</protein>
<feature type="domain" description="Cell envelope-related transcriptional attenuator" evidence="4">
    <location>
        <begin position="143"/>
        <end position="301"/>
    </location>
</feature>
<evidence type="ECO:0000256" key="2">
    <source>
        <dbReference type="SAM" id="MobiDB-lite"/>
    </source>
</evidence>
<name>A0A1F2PGV4_9FIRM</name>